<dbReference type="InterPro" id="IPR016064">
    <property type="entry name" value="NAD/diacylglycerol_kinase_sf"/>
</dbReference>
<dbReference type="Pfam" id="PF01513">
    <property type="entry name" value="NAD_kinase"/>
    <property type="match status" value="1"/>
</dbReference>
<feature type="binding site" evidence="6">
    <location>
        <begin position="125"/>
        <end position="126"/>
    </location>
    <ligand>
        <name>NAD(+)</name>
        <dbReference type="ChEBI" id="CHEBI:57540"/>
    </ligand>
</feature>
<keyword evidence="6" id="KW-0067">ATP-binding</keyword>
<dbReference type="PATRIC" id="fig|1453497.3.peg.909"/>
<keyword evidence="2 6" id="KW-0418">Kinase</keyword>
<dbReference type="EC" id="2.7.1.23" evidence="6"/>
<dbReference type="AlphaFoldDB" id="A0A176JXQ5"/>
<proteinExistence type="inferred from homology"/>
<keyword evidence="3 6" id="KW-0521">NADP</keyword>
<evidence type="ECO:0000256" key="6">
    <source>
        <dbReference type="HAMAP-Rule" id="MF_00361"/>
    </source>
</evidence>
<evidence type="ECO:0000313" key="8">
    <source>
        <dbReference type="Proteomes" id="UP000077339"/>
    </source>
</evidence>
<comment type="subcellular location">
    <subcellularLocation>
        <location evidence="6">Cytoplasm</location>
    </subcellularLocation>
</comment>
<dbReference type="STRING" id="1453497.AT15_04570"/>
<dbReference type="Proteomes" id="UP000077339">
    <property type="component" value="Unassembled WGS sequence"/>
</dbReference>
<keyword evidence="6" id="KW-0963">Cytoplasm</keyword>
<evidence type="ECO:0000256" key="2">
    <source>
        <dbReference type="ARBA" id="ARBA00022777"/>
    </source>
</evidence>
<dbReference type="GO" id="GO:0005524">
    <property type="term" value="F:ATP binding"/>
    <property type="evidence" value="ECO:0007669"/>
    <property type="project" value="UniProtKB-KW"/>
</dbReference>
<feature type="binding site" evidence="6">
    <location>
        <begin position="56"/>
        <end position="57"/>
    </location>
    <ligand>
        <name>NAD(+)</name>
        <dbReference type="ChEBI" id="CHEBI:57540"/>
    </ligand>
</feature>
<keyword evidence="4 6" id="KW-0520">NAD</keyword>
<dbReference type="GO" id="GO:0005737">
    <property type="term" value="C:cytoplasm"/>
    <property type="evidence" value="ECO:0007669"/>
    <property type="project" value="UniProtKB-SubCell"/>
</dbReference>
<dbReference type="EMBL" id="JFHK01000022">
    <property type="protein sequence ID" value="OAA28480.1"/>
    <property type="molecule type" value="Genomic_DNA"/>
</dbReference>
<feature type="binding site" evidence="6">
    <location>
        <position position="61"/>
    </location>
    <ligand>
        <name>NAD(+)</name>
        <dbReference type="ChEBI" id="CHEBI:57540"/>
    </ligand>
</feature>
<evidence type="ECO:0000256" key="3">
    <source>
        <dbReference type="ARBA" id="ARBA00022857"/>
    </source>
</evidence>
<evidence type="ECO:0000256" key="5">
    <source>
        <dbReference type="ARBA" id="ARBA00047925"/>
    </source>
</evidence>
<dbReference type="GO" id="GO:0046872">
    <property type="term" value="F:metal ion binding"/>
    <property type="evidence" value="ECO:0007669"/>
    <property type="project" value="UniProtKB-UniRule"/>
</dbReference>
<gene>
    <name evidence="6" type="primary">nadK</name>
    <name evidence="7" type="ORF">AT15_04570</name>
</gene>
<dbReference type="InterPro" id="IPR017437">
    <property type="entry name" value="ATP-NAD_kinase_PpnK-typ_C"/>
</dbReference>
<keyword evidence="8" id="KW-1185">Reference proteome</keyword>
<evidence type="ECO:0000313" key="7">
    <source>
        <dbReference type="EMBL" id="OAA28480.1"/>
    </source>
</evidence>
<evidence type="ECO:0000256" key="4">
    <source>
        <dbReference type="ARBA" id="ARBA00023027"/>
    </source>
</evidence>
<feature type="binding site" evidence="6">
    <location>
        <position position="136"/>
    </location>
    <ligand>
        <name>NAD(+)</name>
        <dbReference type="ChEBI" id="CHEBI:57540"/>
    </ligand>
</feature>
<dbReference type="InterPro" id="IPR017438">
    <property type="entry name" value="ATP-NAD_kinase_N"/>
</dbReference>
<dbReference type="InterPro" id="IPR002504">
    <property type="entry name" value="NADK"/>
</dbReference>
<comment type="function">
    <text evidence="6">Involved in the regulation of the intracellular balance of NAD and NADP, and is a key enzyme in the biosynthesis of NADP. Catalyzes specifically the phosphorylation on 2'-hydroxyl of the adenosine moiety of NAD to yield NADP.</text>
</comment>
<dbReference type="SUPFAM" id="SSF111331">
    <property type="entry name" value="NAD kinase/diacylglycerol kinase-like"/>
    <property type="match status" value="1"/>
</dbReference>
<feature type="active site" description="Proton acceptor" evidence="6">
    <location>
        <position position="56"/>
    </location>
</feature>
<dbReference type="PANTHER" id="PTHR20275">
    <property type="entry name" value="NAD KINASE"/>
    <property type="match status" value="1"/>
</dbReference>
<dbReference type="GO" id="GO:0003951">
    <property type="term" value="F:NAD+ kinase activity"/>
    <property type="evidence" value="ECO:0007669"/>
    <property type="project" value="UniProtKB-UniRule"/>
</dbReference>
<dbReference type="GO" id="GO:0019674">
    <property type="term" value="P:NAD+ metabolic process"/>
    <property type="evidence" value="ECO:0007669"/>
    <property type="project" value="InterPro"/>
</dbReference>
<keyword evidence="1 6" id="KW-0808">Transferase</keyword>
<comment type="caution">
    <text evidence="7">The sequence shown here is derived from an EMBL/GenBank/DDBJ whole genome shotgun (WGS) entry which is preliminary data.</text>
</comment>
<comment type="catalytic activity">
    <reaction evidence="5 6">
        <text>NAD(+) + ATP = ADP + NADP(+) + H(+)</text>
        <dbReference type="Rhea" id="RHEA:18629"/>
        <dbReference type="ChEBI" id="CHEBI:15378"/>
        <dbReference type="ChEBI" id="CHEBI:30616"/>
        <dbReference type="ChEBI" id="CHEBI:57540"/>
        <dbReference type="ChEBI" id="CHEBI:58349"/>
        <dbReference type="ChEBI" id="CHEBI:456216"/>
        <dbReference type="EC" id="2.7.1.23"/>
    </reaction>
</comment>
<keyword evidence="6" id="KW-0547">Nucleotide-binding</keyword>
<dbReference type="PANTHER" id="PTHR20275:SF0">
    <property type="entry name" value="NAD KINASE"/>
    <property type="match status" value="1"/>
</dbReference>
<dbReference type="GO" id="GO:0051287">
    <property type="term" value="F:NAD binding"/>
    <property type="evidence" value="ECO:0007669"/>
    <property type="project" value="UniProtKB-ARBA"/>
</dbReference>
<dbReference type="Pfam" id="PF20143">
    <property type="entry name" value="NAD_kinase_C"/>
    <property type="match status" value="1"/>
</dbReference>
<reference evidence="7 8" key="1">
    <citation type="submission" date="2014-02" db="EMBL/GenBank/DDBJ databases">
        <title>Kosmotoga genome sequencing.</title>
        <authorList>
            <person name="Pollo S.M."/>
            <person name="Charchuk R."/>
            <person name="Nesbo C.L."/>
        </authorList>
    </citation>
    <scope>NUCLEOTIDE SEQUENCE [LARGE SCALE GENOMIC DNA]</scope>
    <source>
        <strain evidence="7 8">S304</strain>
    </source>
</reference>
<comment type="caution">
    <text evidence="6">Lacks conserved residue(s) required for the propagation of feature annotation.</text>
</comment>
<sequence>MPLKALAFFNTSRIGKKDIERIGNHLKKRGIEMALCDNYRSCEIKDLQLVLTFGGDGTVLKAVPCALQNSAPILSFKIGSVGFLSAFELNQLNEAIDSYLSSSLVEDRRALLRIESALGTEYALNDFVMERSKPSRTIYLKVIIEGFSPYLVAGDGIIISTPTGSTAYNLAAGGAIIDPASSVYQVTPLSPHNPYVGCVVVGNSRKTTIELLDDRGYPLDCYSDGVYAGRLKEGQKVEVILSRKSVILLRPKEFDFVGVMREKLAFGGRLRDDFQKR</sequence>
<dbReference type="Gene3D" id="2.60.200.30">
    <property type="entry name" value="Probable inorganic polyphosphate/atp-NAD kinase, domain 2"/>
    <property type="match status" value="1"/>
</dbReference>
<evidence type="ECO:0000256" key="1">
    <source>
        <dbReference type="ARBA" id="ARBA00022679"/>
    </source>
</evidence>
<comment type="similarity">
    <text evidence="6">Belongs to the NAD kinase family.</text>
</comment>
<organism evidence="7 8">
    <name type="scientific">Kosmotoga arenicorallina S304</name>
    <dbReference type="NCBI Taxonomy" id="1453497"/>
    <lineage>
        <taxon>Bacteria</taxon>
        <taxon>Thermotogati</taxon>
        <taxon>Thermotogota</taxon>
        <taxon>Thermotogae</taxon>
        <taxon>Kosmotogales</taxon>
        <taxon>Kosmotogaceae</taxon>
        <taxon>Kosmotoga</taxon>
    </lineage>
</organism>
<name>A0A176JXQ5_9BACT</name>
<dbReference type="Gene3D" id="3.40.50.10330">
    <property type="entry name" value="Probable inorganic polyphosphate/atp-NAD kinase, domain 1"/>
    <property type="match status" value="1"/>
</dbReference>
<feature type="binding site" evidence="6">
    <location>
        <position position="155"/>
    </location>
    <ligand>
        <name>NAD(+)</name>
        <dbReference type="ChEBI" id="CHEBI:57540"/>
    </ligand>
</feature>
<accession>A0A176JXQ5</accession>
<protein>
    <recommendedName>
        <fullName evidence="6">NAD kinase</fullName>
        <ecNumber evidence="6">2.7.1.23</ecNumber>
    </recommendedName>
    <alternativeName>
        <fullName evidence="6">ATP-dependent NAD kinase</fullName>
    </alternativeName>
</protein>
<comment type="cofactor">
    <cofactor evidence="6">
        <name>a divalent metal cation</name>
        <dbReference type="ChEBI" id="CHEBI:60240"/>
    </cofactor>
</comment>
<dbReference type="HAMAP" id="MF_00361">
    <property type="entry name" value="NAD_kinase"/>
    <property type="match status" value="1"/>
</dbReference>
<dbReference type="GO" id="GO:0006741">
    <property type="term" value="P:NADP+ biosynthetic process"/>
    <property type="evidence" value="ECO:0007669"/>
    <property type="project" value="UniProtKB-UniRule"/>
</dbReference>